<dbReference type="Pfam" id="PF07690">
    <property type="entry name" value="MFS_1"/>
    <property type="match status" value="1"/>
</dbReference>
<feature type="transmembrane region" description="Helical" evidence="5">
    <location>
        <begin position="276"/>
        <end position="300"/>
    </location>
</feature>
<dbReference type="SUPFAM" id="SSF103473">
    <property type="entry name" value="MFS general substrate transporter"/>
    <property type="match status" value="1"/>
</dbReference>
<organism evidence="6 7">
    <name type="scientific">Exophiala spinifera</name>
    <dbReference type="NCBI Taxonomy" id="91928"/>
    <lineage>
        <taxon>Eukaryota</taxon>
        <taxon>Fungi</taxon>
        <taxon>Dikarya</taxon>
        <taxon>Ascomycota</taxon>
        <taxon>Pezizomycotina</taxon>
        <taxon>Eurotiomycetes</taxon>
        <taxon>Chaetothyriomycetidae</taxon>
        <taxon>Chaetothyriales</taxon>
        <taxon>Herpotrichiellaceae</taxon>
        <taxon>Exophiala</taxon>
    </lineage>
</organism>
<protein>
    <recommendedName>
        <fullName evidence="8">Major facilitator superfamily (MFS) profile domain-containing protein</fullName>
    </recommendedName>
</protein>
<evidence type="ECO:0008006" key="8">
    <source>
        <dbReference type="Google" id="ProtNLM"/>
    </source>
</evidence>
<keyword evidence="3 5" id="KW-1133">Transmembrane helix</keyword>
<dbReference type="InterPro" id="IPR011701">
    <property type="entry name" value="MFS"/>
</dbReference>
<evidence type="ECO:0000313" key="7">
    <source>
        <dbReference type="Proteomes" id="UP000053328"/>
    </source>
</evidence>
<dbReference type="GO" id="GO:0005886">
    <property type="term" value="C:plasma membrane"/>
    <property type="evidence" value="ECO:0007669"/>
    <property type="project" value="TreeGrafter"/>
</dbReference>
<feature type="transmembrane region" description="Helical" evidence="5">
    <location>
        <begin position="422"/>
        <end position="448"/>
    </location>
</feature>
<dbReference type="PANTHER" id="PTHR23502">
    <property type="entry name" value="MAJOR FACILITATOR SUPERFAMILY"/>
    <property type="match status" value="1"/>
</dbReference>
<dbReference type="Gene3D" id="1.20.1250.20">
    <property type="entry name" value="MFS general substrate transporter like domains"/>
    <property type="match status" value="1"/>
</dbReference>
<keyword evidence="7" id="KW-1185">Reference proteome</keyword>
<feature type="transmembrane region" description="Helical" evidence="5">
    <location>
        <begin position="312"/>
        <end position="333"/>
    </location>
</feature>
<dbReference type="AlphaFoldDB" id="A0A0D1YCM8"/>
<feature type="transmembrane region" description="Helical" evidence="5">
    <location>
        <begin position="363"/>
        <end position="382"/>
    </location>
</feature>
<dbReference type="OrthoDB" id="3936150at2759"/>
<feature type="transmembrane region" description="Helical" evidence="5">
    <location>
        <begin position="102"/>
        <end position="122"/>
    </location>
</feature>
<evidence type="ECO:0000256" key="2">
    <source>
        <dbReference type="ARBA" id="ARBA00022692"/>
    </source>
</evidence>
<accession>A0A0D1YCM8</accession>
<dbReference type="GO" id="GO:0022857">
    <property type="term" value="F:transmembrane transporter activity"/>
    <property type="evidence" value="ECO:0007669"/>
    <property type="project" value="InterPro"/>
</dbReference>
<dbReference type="InterPro" id="IPR036259">
    <property type="entry name" value="MFS_trans_sf"/>
</dbReference>
<reference evidence="6 7" key="1">
    <citation type="submission" date="2015-01" db="EMBL/GenBank/DDBJ databases">
        <title>The Genome Sequence of Exophiala spinifera CBS89968.</title>
        <authorList>
            <consortium name="The Broad Institute Genomics Platform"/>
            <person name="Cuomo C."/>
            <person name="de Hoog S."/>
            <person name="Gorbushina A."/>
            <person name="Stielow B."/>
            <person name="Teixiera M."/>
            <person name="Abouelleil A."/>
            <person name="Chapman S.B."/>
            <person name="Priest M."/>
            <person name="Young S.K."/>
            <person name="Wortman J."/>
            <person name="Nusbaum C."/>
            <person name="Birren B."/>
        </authorList>
    </citation>
    <scope>NUCLEOTIDE SEQUENCE [LARGE SCALE GENOMIC DNA]</scope>
    <source>
        <strain evidence="6 7">CBS 89968</strain>
    </source>
</reference>
<evidence type="ECO:0000313" key="6">
    <source>
        <dbReference type="EMBL" id="KIW12686.1"/>
    </source>
</evidence>
<feature type="transmembrane region" description="Helical" evidence="5">
    <location>
        <begin position="128"/>
        <end position="147"/>
    </location>
</feature>
<evidence type="ECO:0000256" key="1">
    <source>
        <dbReference type="ARBA" id="ARBA00004141"/>
    </source>
</evidence>
<feature type="transmembrane region" description="Helical" evidence="5">
    <location>
        <begin position="58"/>
        <end position="81"/>
    </location>
</feature>
<evidence type="ECO:0000256" key="4">
    <source>
        <dbReference type="ARBA" id="ARBA00023136"/>
    </source>
</evidence>
<evidence type="ECO:0000256" key="3">
    <source>
        <dbReference type="ARBA" id="ARBA00022989"/>
    </source>
</evidence>
<name>A0A0D1YCM8_9EURO</name>
<dbReference type="Proteomes" id="UP000053328">
    <property type="component" value="Unassembled WGS sequence"/>
</dbReference>
<dbReference type="EMBL" id="KN847498">
    <property type="protein sequence ID" value="KIW12686.1"/>
    <property type="molecule type" value="Genomic_DNA"/>
</dbReference>
<feature type="transmembrane region" description="Helical" evidence="5">
    <location>
        <begin position="159"/>
        <end position="181"/>
    </location>
</feature>
<proteinExistence type="predicted"/>
<feature type="transmembrane region" description="Helical" evidence="5">
    <location>
        <begin position="388"/>
        <end position="410"/>
    </location>
</feature>
<keyword evidence="2 5" id="KW-0812">Transmembrane</keyword>
<gene>
    <name evidence="6" type="ORF">PV08_09964</name>
</gene>
<evidence type="ECO:0000256" key="5">
    <source>
        <dbReference type="SAM" id="Phobius"/>
    </source>
</evidence>
<dbReference type="PANTHER" id="PTHR23502:SF47">
    <property type="entry name" value="MAJOR FACILITATOR SUPERFAMILY (MFS) PROFILE DOMAIN-CONTAINING PROTEIN-RELATED"/>
    <property type="match status" value="1"/>
</dbReference>
<keyword evidence="4 5" id="KW-0472">Membrane</keyword>
<dbReference type="VEuPathDB" id="FungiDB:PV08_09964"/>
<sequence length="492" mass="54735">MESFRQYRELAVAANRKLSSRAAMRQRQTSESSESTEGIFTVDFDGPTDPLNPRNWPYLRRTLVTISLGSIGFLVGVAGAIDSPVLYRAAEEFNVSEVSESFATGLFLIGIGTGALIFGPLSELYGRNSAYIGSLAVYMLFIMGAGLSRKLASQLGCRFFAGFFGEAVLSTSIAFSGPVFGPLLGGFIADSESLSWKWTEWITLMMSGVALTLIGLFQPETYAPVLLSWKAKHLRKLSGDNRYRTFSERAQKASLRAKLYLTFCRPFKMLFLEPTIMLWTLYLTFVYMVNFGFLSLYPFVFGDVYKQSTRTTGIIFLSLSVGNLLCSIPITLLDYRRVKRQIDQQKLQEGNQGAVRQLPESRLIYAELGAPAIPISLFWMAWTTYTSISVWSSIFASVLFGYGYIAVFLSTSEYLVDVYEEYAASALTMVTLVRYVLSGITVVVVIPIVRAIGVHWTLSCLGCIGLVFMPAPYLFHIYGPSIRARSKITAQD</sequence>
<comment type="subcellular location">
    <subcellularLocation>
        <location evidence="1">Membrane</location>
        <topology evidence="1">Multi-pass membrane protein</topology>
    </subcellularLocation>
</comment>
<dbReference type="GeneID" id="27337047"/>
<dbReference type="HOGENOM" id="CLU_008455_11_1_1"/>
<dbReference type="RefSeq" id="XP_016232902.1">
    <property type="nucleotide sequence ID" value="XM_016384279.1"/>
</dbReference>
<feature type="transmembrane region" description="Helical" evidence="5">
    <location>
        <begin position="454"/>
        <end position="475"/>
    </location>
</feature>